<gene>
    <name evidence="1" type="ORF">C1T31_04620</name>
</gene>
<name>A0A2K1E5C2_9FLAO</name>
<dbReference type="EMBL" id="POWF01000001">
    <property type="protein sequence ID" value="PNQ75421.1"/>
    <property type="molecule type" value="Genomic_DNA"/>
</dbReference>
<evidence type="ECO:0000313" key="1">
    <source>
        <dbReference type="EMBL" id="PNQ75421.1"/>
    </source>
</evidence>
<dbReference type="Proteomes" id="UP000236641">
    <property type="component" value="Unassembled WGS sequence"/>
</dbReference>
<protein>
    <submittedName>
        <fullName evidence="1">Uncharacterized protein</fullName>
    </submittedName>
</protein>
<reference evidence="1 2" key="1">
    <citation type="submission" date="2018-01" db="EMBL/GenBank/DDBJ databases">
        <title>The draft genome of Hanstruepera neustonica JCM19743.</title>
        <authorList>
            <person name="He R.-H."/>
            <person name="Du Z.-J."/>
        </authorList>
    </citation>
    <scope>NUCLEOTIDE SEQUENCE [LARGE SCALE GENOMIC DNA]</scope>
    <source>
        <strain evidence="1 2">JCM19743</strain>
    </source>
</reference>
<dbReference type="AlphaFoldDB" id="A0A2K1E5C2"/>
<sequence length="101" mass="11561">MFGISFYSFKKHFFTQPSDNKGVRYGSKKIIKKSLFGKGKGFYICALVRGTAVLEGVEVLGDLLGFLWGLKKYFNFFSKNIVGKKKSNYICTRLRDKRLKG</sequence>
<comment type="caution">
    <text evidence="1">The sequence shown here is derived from an EMBL/GenBank/DDBJ whole genome shotgun (WGS) entry which is preliminary data.</text>
</comment>
<proteinExistence type="predicted"/>
<accession>A0A2K1E5C2</accession>
<organism evidence="1 2">
    <name type="scientific">Hanstruepera neustonica</name>
    <dbReference type="NCBI Taxonomy" id="1445657"/>
    <lineage>
        <taxon>Bacteria</taxon>
        <taxon>Pseudomonadati</taxon>
        <taxon>Bacteroidota</taxon>
        <taxon>Flavobacteriia</taxon>
        <taxon>Flavobacteriales</taxon>
        <taxon>Flavobacteriaceae</taxon>
        <taxon>Hanstruepera</taxon>
    </lineage>
</organism>
<keyword evidence="2" id="KW-1185">Reference proteome</keyword>
<evidence type="ECO:0000313" key="2">
    <source>
        <dbReference type="Proteomes" id="UP000236641"/>
    </source>
</evidence>